<sequence>MHRTLLLDAAVQVVGFTWNHQDVVVFLWDAVGEVVVIGDQGKWMATLEGEDV</sequence>
<keyword evidence="2" id="KW-1185">Reference proteome</keyword>
<dbReference type="Proteomes" id="UP000627573">
    <property type="component" value="Unassembled WGS sequence"/>
</dbReference>
<dbReference type="GeneID" id="57489754"/>
<dbReference type="AlphaFoldDB" id="A0A8I0ZRR6"/>
<dbReference type="EMBL" id="JAECSB010000062">
    <property type="protein sequence ID" value="MBH5144400.1"/>
    <property type="molecule type" value="Genomic_DNA"/>
</dbReference>
<protein>
    <submittedName>
        <fullName evidence="1">Uncharacterized protein</fullName>
    </submittedName>
</protein>
<organism evidence="1 2">
    <name type="scientific">Rhodococcus erythropolis</name>
    <name type="common">Arthrobacter picolinophilus</name>
    <dbReference type="NCBI Taxonomy" id="1833"/>
    <lineage>
        <taxon>Bacteria</taxon>
        <taxon>Bacillati</taxon>
        <taxon>Actinomycetota</taxon>
        <taxon>Actinomycetes</taxon>
        <taxon>Mycobacteriales</taxon>
        <taxon>Nocardiaceae</taxon>
        <taxon>Rhodococcus</taxon>
        <taxon>Rhodococcus erythropolis group</taxon>
    </lineage>
</organism>
<evidence type="ECO:0000313" key="2">
    <source>
        <dbReference type="Proteomes" id="UP000627573"/>
    </source>
</evidence>
<proteinExistence type="predicted"/>
<name>A0A8I0ZRR6_RHOER</name>
<reference evidence="1 2" key="1">
    <citation type="submission" date="2020-12" db="EMBL/GenBank/DDBJ databases">
        <title>Draft genome sequence of furan degrading bacterial strain FUR100.</title>
        <authorList>
            <person name="Woiski C."/>
        </authorList>
    </citation>
    <scope>NUCLEOTIDE SEQUENCE [LARGE SCALE GENOMIC DNA]</scope>
    <source>
        <strain evidence="1 2">FUR100</strain>
    </source>
</reference>
<gene>
    <name evidence="1" type="ORF">I3517_17470</name>
</gene>
<comment type="caution">
    <text evidence="1">The sequence shown here is derived from an EMBL/GenBank/DDBJ whole genome shotgun (WGS) entry which is preliminary data.</text>
</comment>
<accession>A0A8I0ZRR6</accession>
<evidence type="ECO:0000313" key="1">
    <source>
        <dbReference type="EMBL" id="MBH5144400.1"/>
    </source>
</evidence>
<dbReference type="RefSeq" id="WP_155250639.1">
    <property type="nucleotide sequence ID" value="NZ_CP070870.1"/>
</dbReference>